<reference evidence="1" key="1">
    <citation type="submission" date="2022-01" db="EMBL/GenBank/DDBJ databases">
        <title>Genome Sequence Resource for Two Populations of Ditylenchus destructor, the Migratory Endoparasitic Phytonematode.</title>
        <authorList>
            <person name="Zhang H."/>
            <person name="Lin R."/>
            <person name="Xie B."/>
        </authorList>
    </citation>
    <scope>NUCLEOTIDE SEQUENCE</scope>
    <source>
        <strain evidence="1">BazhouSP</strain>
    </source>
</reference>
<organism evidence="1 2">
    <name type="scientific">Ditylenchus destructor</name>
    <dbReference type="NCBI Taxonomy" id="166010"/>
    <lineage>
        <taxon>Eukaryota</taxon>
        <taxon>Metazoa</taxon>
        <taxon>Ecdysozoa</taxon>
        <taxon>Nematoda</taxon>
        <taxon>Chromadorea</taxon>
        <taxon>Rhabditida</taxon>
        <taxon>Tylenchina</taxon>
        <taxon>Tylenchomorpha</taxon>
        <taxon>Sphaerularioidea</taxon>
        <taxon>Anguinidae</taxon>
        <taxon>Anguininae</taxon>
        <taxon>Ditylenchus</taxon>
    </lineage>
</organism>
<dbReference type="AlphaFoldDB" id="A0AAD4QTT1"/>
<proteinExistence type="predicted"/>
<protein>
    <submittedName>
        <fullName evidence="1">Uncharacterized protein</fullName>
    </submittedName>
</protein>
<comment type="caution">
    <text evidence="1">The sequence shown here is derived from an EMBL/GenBank/DDBJ whole genome shotgun (WGS) entry which is preliminary data.</text>
</comment>
<evidence type="ECO:0000313" key="2">
    <source>
        <dbReference type="Proteomes" id="UP001201812"/>
    </source>
</evidence>
<keyword evidence="2" id="KW-1185">Reference proteome</keyword>
<evidence type="ECO:0000313" key="1">
    <source>
        <dbReference type="EMBL" id="KAI1700253.1"/>
    </source>
</evidence>
<sequence>MELTSIRVCSALPFILSAADHLIQAAQHLRNAGLPEIADQFMDRAEALREVARPLSPHNIPSLALLDSRVAGALNLGNEIGHMRRDDPTGRN</sequence>
<name>A0AAD4QTT1_9BILA</name>
<dbReference type="Proteomes" id="UP001201812">
    <property type="component" value="Unassembled WGS sequence"/>
</dbReference>
<gene>
    <name evidence="1" type="ORF">DdX_16821</name>
</gene>
<dbReference type="EMBL" id="JAKKPZ010000151">
    <property type="protein sequence ID" value="KAI1700253.1"/>
    <property type="molecule type" value="Genomic_DNA"/>
</dbReference>
<accession>A0AAD4QTT1</accession>